<comment type="caution">
    <text evidence="3">The sequence shown here is derived from an EMBL/GenBank/DDBJ whole genome shotgun (WGS) entry which is preliminary data.</text>
</comment>
<dbReference type="SMART" id="SM00382">
    <property type="entry name" value="AAA"/>
    <property type="match status" value="1"/>
</dbReference>
<accession>A0A941ISS0</accession>
<protein>
    <recommendedName>
        <fullName evidence="2">AAA+ ATPase domain-containing protein</fullName>
    </recommendedName>
</protein>
<proteinExistence type="predicted"/>
<evidence type="ECO:0000256" key="1">
    <source>
        <dbReference type="SAM" id="Phobius"/>
    </source>
</evidence>
<feature type="domain" description="AAA+ ATPase" evidence="2">
    <location>
        <begin position="108"/>
        <end position="244"/>
    </location>
</feature>
<dbReference type="RefSeq" id="WP_212533294.1">
    <property type="nucleotide sequence ID" value="NZ_JAGSOG010000338.1"/>
</dbReference>
<dbReference type="Gene3D" id="3.40.50.300">
    <property type="entry name" value="P-loop containing nucleotide triphosphate hydrolases"/>
    <property type="match status" value="1"/>
</dbReference>
<dbReference type="AlphaFoldDB" id="A0A941ISS0"/>
<evidence type="ECO:0000313" key="3">
    <source>
        <dbReference type="EMBL" id="MBR7838844.1"/>
    </source>
</evidence>
<dbReference type="Gene3D" id="1.25.40.10">
    <property type="entry name" value="Tetratricopeptide repeat domain"/>
    <property type="match status" value="2"/>
</dbReference>
<reference evidence="3" key="1">
    <citation type="submission" date="2021-04" db="EMBL/GenBank/DDBJ databases">
        <title>Genome based classification of Actinospica acidithermotolerans sp. nov., an actinobacterium isolated from an Indonesian hot spring.</title>
        <authorList>
            <person name="Kusuma A.B."/>
            <person name="Putra K.E."/>
            <person name="Nafisah S."/>
            <person name="Loh J."/>
            <person name="Nouioui I."/>
            <person name="Goodfellow M."/>
        </authorList>
    </citation>
    <scope>NUCLEOTIDE SEQUENCE</scope>
    <source>
        <strain evidence="3">CSCA 57</strain>
    </source>
</reference>
<name>A0A941ISS0_9ACTN</name>
<dbReference type="Proteomes" id="UP000675781">
    <property type="component" value="Unassembled WGS sequence"/>
</dbReference>
<dbReference type="SUPFAM" id="SSF48452">
    <property type="entry name" value="TPR-like"/>
    <property type="match status" value="2"/>
</dbReference>
<keyword evidence="1" id="KW-0472">Membrane</keyword>
<keyword evidence="1" id="KW-1133">Transmembrane helix</keyword>
<organism evidence="3 4">
    <name type="scientific">Actinospica durhamensis</name>
    <dbReference type="NCBI Taxonomy" id="1508375"/>
    <lineage>
        <taxon>Bacteria</taxon>
        <taxon>Bacillati</taxon>
        <taxon>Actinomycetota</taxon>
        <taxon>Actinomycetes</taxon>
        <taxon>Catenulisporales</taxon>
        <taxon>Actinospicaceae</taxon>
        <taxon>Actinospica</taxon>
    </lineage>
</organism>
<dbReference type="EMBL" id="JAGSOG010000338">
    <property type="protein sequence ID" value="MBR7838844.1"/>
    <property type="molecule type" value="Genomic_DNA"/>
</dbReference>
<dbReference type="InterPro" id="IPR027417">
    <property type="entry name" value="P-loop_NTPase"/>
</dbReference>
<dbReference type="InterPro" id="IPR011990">
    <property type="entry name" value="TPR-like_helical_dom_sf"/>
</dbReference>
<evidence type="ECO:0000259" key="2">
    <source>
        <dbReference type="SMART" id="SM00382"/>
    </source>
</evidence>
<feature type="transmembrane region" description="Helical" evidence="1">
    <location>
        <begin position="32"/>
        <end position="50"/>
    </location>
</feature>
<dbReference type="PANTHER" id="PTHR47691:SF3">
    <property type="entry name" value="HTH-TYPE TRANSCRIPTIONAL REGULATOR RV0890C-RELATED"/>
    <property type="match status" value="1"/>
</dbReference>
<dbReference type="PRINTS" id="PR00364">
    <property type="entry name" value="DISEASERSIST"/>
</dbReference>
<gene>
    <name evidence="3" type="ORF">KDL01_36595</name>
</gene>
<keyword evidence="1" id="KW-0812">Transmembrane</keyword>
<feature type="transmembrane region" description="Helical" evidence="1">
    <location>
        <begin position="7"/>
        <end position="26"/>
    </location>
</feature>
<sequence>MLRHLGRTAPITGAFFAAVICVVAVFRADWPFLVGPLVGYLAVLVGIGAWHERLGRRAVTARHAPIMTSVRFRPPAQLPPQPLFVGRRDELDAALAALRSERGRAREQARVVLVTGQPGIGKTAFAIKLAHEIAPDYPGGSLFARITDELGLPEPAAEGPAPYLQAFVSALASAYGATGDAEGSVTLRTLTSERRILFVVDDVQDESELTPLLHTGPGCTVIATSRRPLTGLIRTHEVLLDRLHITEAVDLLTLLLGEGGVDRVAEREGAAQQIVQAAGLYPLAVRMAANALSNAPYWSLSVALERLTQLQREEVIEPFDGLDVAYALLADEERTAVDVIGALDARILAPWTLQALLAAVGTTADDERVLRILDALARARFLELFSTDAASVPLFRVHDQVLNYARRMAERRGADHVAACRLAVDEARAARSDFALEHSVAQSALDAMAAGELDRALRLARDSVSLGRENHDTAVEASGLVALAEIQTELGGTRQAEELVDAARELTSRPPSAHTLRCAGKIARRLRTLDRAAAVLQDAVDVAVASGDEVEFVFALRELAVVFGEAGRSEEGIAATQRAEATARAMDSNGALCGVLWARGRVLVRAGENPKALDTLTQADQAARESGRRLWQAWIAYEMGRAYLQDKDATAAAAKATSASRQFTAMKHEYGVAYCEALLGESLLAAGETLADAARVVSRALNTFQRCGDPWVEAETACVLASIRSREGHRREAARLLGQAVRIYERLGDHDRLAAARRQASANVWRRRGIGGTRPAQRRGQRRFGRFRFPRTGR</sequence>
<dbReference type="InterPro" id="IPR003593">
    <property type="entry name" value="AAA+_ATPase"/>
</dbReference>
<keyword evidence="4" id="KW-1185">Reference proteome</keyword>
<evidence type="ECO:0000313" key="4">
    <source>
        <dbReference type="Proteomes" id="UP000675781"/>
    </source>
</evidence>
<dbReference type="PANTHER" id="PTHR47691">
    <property type="entry name" value="REGULATOR-RELATED"/>
    <property type="match status" value="1"/>
</dbReference>
<dbReference type="SUPFAM" id="SSF52540">
    <property type="entry name" value="P-loop containing nucleoside triphosphate hydrolases"/>
    <property type="match status" value="1"/>
</dbReference>